<feature type="region of interest" description="Disordered" evidence="1">
    <location>
        <begin position="121"/>
        <end position="201"/>
    </location>
</feature>
<keyword evidence="3" id="KW-1185">Reference proteome</keyword>
<feature type="compositionally biased region" description="Basic and acidic residues" evidence="1">
    <location>
        <begin position="17"/>
        <end position="58"/>
    </location>
</feature>
<feature type="compositionally biased region" description="Low complexity" evidence="1">
    <location>
        <begin position="320"/>
        <end position="363"/>
    </location>
</feature>
<dbReference type="OrthoDB" id="2162449at2759"/>
<sequence length="1146" mass="124290">MRSQRRTSGAPAPAKSNAEKAREKALLDAKAQRENLRRQRVAEDESGRDERRERRRQLSGDSETSVITSASESEDGDGDVGASRTVDEAALMDIPAHQQPPAGPAEMLSFGLNIIRSATRLPPLSSSSSASSLSSLSLPLPPIPQQQQHHHQNAPPKTEDLDALFLAALNQVSEQLDPINEPDEPDDFDAATPRAKGAQTPAVKPRLFVADETLSDARLDQLLRNMTRRIESEINTDDSASSSSDSSDSDDDPAYSSSVLPPKIPWKPSFASSLFPTNQPQTTSACPAAEIANPLSSTIPLNEAGVFMRSELGPLRSRAVSHSTSTSTSTQAQATQPIKSTTSTGTSTSTFTSTSTSTSTPSSYFHKQSSLPDIKPSQLSHIPLTSVADLGANIRRVLTEQLTQFHPYQSFTKTNSNVEKDAPTSSSTVTNTGSATTLVESDGEEGSGDDGMEIDDVGSVDVGVATGGKKKKKKKKSKKKKKKAAAAGAEEARVDVAAEKIELVVGLESSSEAQTVDVNAVEVPNVDLLLDENSNLDLRSESPAESIKVVVISDQEEEESVSDIQRLLISSSVPISAYADLIDELVRTLGYKLYHISRKPEPYHSQQQSPLQLHLIKTPTSKSLLSASSLKTLTKLLQSHSSKASAEQLFQVSSVSTLPVLFPPHELQKSTARVMQQRWFTTTIEPVVCVLARGGFGIPVLRALEKMVEVVGIRWVPAIPDLVARVVCPFGVGDSRSLDGIRWLSRGWDQLSEEWKSHEDDGGDGGWMVLVVRGEVSKVEGVCLTLLESYKSLLTAEDKLKMEGGLSELERLQLSLLTSANIEQSYATLTYFFRDAELSQITSLDVLDDPTPSALSYSLVSPQRGTYWPVYFKLVNGGFPHFPSLFDKLQRIDGLMVSALRIINITETFARRLSEEQESLIEVKGLTLVVILHGVNAGRKVIDQLIHPSWISATPPSFRAAQHQLSVLFPKGVGIGVREVQAPFGCYQRKLTSRRPALLPVQERRVTSVPGRSNLGLCAVLFLSVSSSVEDNYEAWSPGIQALFCGEAGRVVGVNHFVAVEELAGRIVESMTEKVDGVVSLYNILNGPCMILVLEGPHILETVLTRLDESTHIRCLNHEETVSVVPLLFGELNGAVGWKVGLVQNG</sequence>
<feature type="region of interest" description="Disordered" evidence="1">
    <location>
        <begin position="317"/>
        <end position="371"/>
    </location>
</feature>
<protein>
    <submittedName>
        <fullName evidence="2">Uncharacterized protein</fullName>
    </submittedName>
</protein>
<proteinExistence type="predicted"/>
<feature type="region of interest" description="Disordered" evidence="1">
    <location>
        <begin position="231"/>
        <end position="262"/>
    </location>
</feature>
<feature type="compositionally biased region" description="Polar residues" evidence="1">
    <location>
        <begin position="414"/>
        <end position="439"/>
    </location>
</feature>
<evidence type="ECO:0000256" key="1">
    <source>
        <dbReference type="SAM" id="MobiDB-lite"/>
    </source>
</evidence>
<gene>
    <name evidence="2" type="ORF">BCR33DRAFT_861613</name>
</gene>
<reference evidence="2 3" key="1">
    <citation type="submission" date="2016-07" db="EMBL/GenBank/DDBJ databases">
        <title>Pervasive Adenine N6-methylation of Active Genes in Fungi.</title>
        <authorList>
            <consortium name="DOE Joint Genome Institute"/>
            <person name="Mondo S.J."/>
            <person name="Dannebaum R.O."/>
            <person name="Kuo R.C."/>
            <person name="Labutti K."/>
            <person name="Haridas S."/>
            <person name="Kuo A."/>
            <person name="Salamov A."/>
            <person name="Ahrendt S.R."/>
            <person name="Lipzen A."/>
            <person name="Sullivan W."/>
            <person name="Andreopoulos W.B."/>
            <person name="Clum A."/>
            <person name="Lindquist E."/>
            <person name="Daum C."/>
            <person name="Ramamoorthy G.K."/>
            <person name="Gryganskyi A."/>
            <person name="Culley D."/>
            <person name="Magnuson J.K."/>
            <person name="James T.Y."/>
            <person name="O'Malley M.A."/>
            <person name="Stajich J.E."/>
            <person name="Spatafora J.W."/>
            <person name="Visel A."/>
            <person name="Grigoriev I.V."/>
        </authorList>
    </citation>
    <scope>NUCLEOTIDE SEQUENCE [LARGE SCALE GENOMIC DNA]</scope>
    <source>
        <strain evidence="2 3">JEL800</strain>
    </source>
</reference>
<feature type="compositionally biased region" description="Low complexity" evidence="1">
    <location>
        <begin position="237"/>
        <end position="246"/>
    </location>
</feature>
<dbReference type="EMBL" id="MCGO01000187">
    <property type="protein sequence ID" value="ORY22064.1"/>
    <property type="molecule type" value="Genomic_DNA"/>
</dbReference>
<feature type="compositionally biased region" description="Acidic residues" evidence="1">
    <location>
        <begin position="180"/>
        <end position="189"/>
    </location>
</feature>
<feature type="region of interest" description="Disordered" evidence="1">
    <location>
        <begin position="414"/>
        <end position="489"/>
    </location>
</feature>
<comment type="caution">
    <text evidence="2">The sequence shown here is derived from an EMBL/GenBank/DDBJ whole genome shotgun (WGS) entry which is preliminary data.</text>
</comment>
<accession>A0A1Y2AHY4</accession>
<feature type="compositionally biased region" description="Acidic residues" evidence="1">
    <location>
        <begin position="441"/>
        <end position="458"/>
    </location>
</feature>
<organism evidence="2 3">
    <name type="scientific">Rhizoclosmatium globosum</name>
    <dbReference type="NCBI Taxonomy" id="329046"/>
    <lineage>
        <taxon>Eukaryota</taxon>
        <taxon>Fungi</taxon>
        <taxon>Fungi incertae sedis</taxon>
        <taxon>Chytridiomycota</taxon>
        <taxon>Chytridiomycota incertae sedis</taxon>
        <taxon>Chytridiomycetes</taxon>
        <taxon>Chytridiales</taxon>
        <taxon>Chytriomycetaceae</taxon>
        <taxon>Rhizoclosmatium</taxon>
    </lineage>
</organism>
<feature type="compositionally biased region" description="Low complexity" evidence="1">
    <location>
        <begin position="121"/>
        <end position="138"/>
    </location>
</feature>
<dbReference type="AlphaFoldDB" id="A0A1Y2AHY4"/>
<evidence type="ECO:0000313" key="2">
    <source>
        <dbReference type="EMBL" id="ORY22064.1"/>
    </source>
</evidence>
<feature type="compositionally biased region" description="Basic residues" evidence="1">
    <location>
        <begin position="468"/>
        <end position="484"/>
    </location>
</feature>
<dbReference type="Proteomes" id="UP000193642">
    <property type="component" value="Unassembled WGS sequence"/>
</dbReference>
<feature type="compositionally biased region" description="Polar residues" evidence="1">
    <location>
        <begin position="59"/>
        <end position="71"/>
    </location>
</feature>
<evidence type="ECO:0000313" key="3">
    <source>
        <dbReference type="Proteomes" id="UP000193642"/>
    </source>
</evidence>
<name>A0A1Y2AHY4_9FUNG</name>
<feature type="region of interest" description="Disordered" evidence="1">
    <location>
        <begin position="1"/>
        <end position="106"/>
    </location>
</feature>